<organism evidence="2 3">
    <name type="scientific">Paramarasmius palmivorus</name>
    <dbReference type="NCBI Taxonomy" id="297713"/>
    <lineage>
        <taxon>Eukaryota</taxon>
        <taxon>Fungi</taxon>
        <taxon>Dikarya</taxon>
        <taxon>Basidiomycota</taxon>
        <taxon>Agaricomycotina</taxon>
        <taxon>Agaricomycetes</taxon>
        <taxon>Agaricomycetidae</taxon>
        <taxon>Agaricales</taxon>
        <taxon>Marasmiineae</taxon>
        <taxon>Marasmiaceae</taxon>
        <taxon>Paramarasmius</taxon>
    </lineage>
</organism>
<accession>A0AAW0EBU3</accession>
<name>A0AAW0EBU3_9AGAR</name>
<dbReference type="InterPro" id="IPR032675">
    <property type="entry name" value="LRR_dom_sf"/>
</dbReference>
<dbReference type="SUPFAM" id="SSF52058">
    <property type="entry name" value="L domain-like"/>
    <property type="match status" value="1"/>
</dbReference>
<proteinExistence type="predicted"/>
<feature type="compositionally biased region" description="Polar residues" evidence="1">
    <location>
        <begin position="1"/>
        <end position="13"/>
    </location>
</feature>
<dbReference type="Proteomes" id="UP001383192">
    <property type="component" value="Unassembled WGS sequence"/>
</dbReference>
<sequence length="579" mass="65795">MSSAGSSPILSQKCNEEPPPNAHPSTPSYMLHSEYNPSTLETAQILGLIEEEERLVECCDVELTRLEGLTTELKEKKLSVEQRIRERRMVVSAIRKVPDEIWDEIFYRVCTDPNYMLDISTSRSLESNITTARALCLSHTCSHWRRRTFSRPVLWSSMSVSVNLPPPGANELIELYLHNSGSHPLTMNIADVFRDEYELPEPGPQDMLEYFGRSGERVIYTLLRNVWRCSELSLHMHWSVLRDFGHGLGVSFPHLQTLNTDVDFSLGVDEPESWVWNALRNAPKLTTVVTHDVIEEFHIFPYSRLASLEISHEVTVDFVLDLLHHAQSLKTLKLWMIHGTYVPEIVAPTTPFTHPSLEHLEFTVTDFSQVISMFTLFTLSHLKRLEVTVTSFTGNDDARRAFLSMLRRSLALDVLYLKTPYLENVVYTDILAACPKVSMFHAHVERRSISIPSTNIIKFLQALTIQPDAPSSIPVLGPKLEKLRIYIEGHNACSPDIQVVEATVEFAESRSKTKLLAMCRDDISRLRSIDIDYHTWLISSDGGWTGNAKSLFDPSLQARVQALERDGITCRCEESTTKV</sequence>
<evidence type="ECO:0000313" key="2">
    <source>
        <dbReference type="EMBL" id="KAK7062531.1"/>
    </source>
</evidence>
<protein>
    <recommendedName>
        <fullName evidence="4">F-box domain-containing protein</fullName>
    </recommendedName>
</protein>
<feature type="region of interest" description="Disordered" evidence="1">
    <location>
        <begin position="1"/>
        <end position="33"/>
    </location>
</feature>
<keyword evidence="3" id="KW-1185">Reference proteome</keyword>
<evidence type="ECO:0000313" key="3">
    <source>
        <dbReference type="Proteomes" id="UP001383192"/>
    </source>
</evidence>
<gene>
    <name evidence="2" type="ORF">VNI00_000019</name>
</gene>
<dbReference type="Gene3D" id="3.80.10.10">
    <property type="entry name" value="Ribonuclease Inhibitor"/>
    <property type="match status" value="1"/>
</dbReference>
<comment type="caution">
    <text evidence="2">The sequence shown here is derived from an EMBL/GenBank/DDBJ whole genome shotgun (WGS) entry which is preliminary data.</text>
</comment>
<evidence type="ECO:0008006" key="4">
    <source>
        <dbReference type="Google" id="ProtNLM"/>
    </source>
</evidence>
<dbReference type="EMBL" id="JAYKXP010000001">
    <property type="protein sequence ID" value="KAK7062531.1"/>
    <property type="molecule type" value="Genomic_DNA"/>
</dbReference>
<reference evidence="2 3" key="1">
    <citation type="submission" date="2024-01" db="EMBL/GenBank/DDBJ databases">
        <title>A draft genome for a cacao thread blight-causing isolate of Paramarasmius palmivorus.</title>
        <authorList>
            <person name="Baruah I.K."/>
            <person name="Bukari Y."/>
            <person name="Amoako-Attah I."/>
            <person name="Meinhardt L.W."/>
            <person name="Bailey B.A."/>
            <person name="Cohen S.P."/>
        </authorList>
    </citation>
    <scope>NUCLEOTIDE SEQUENCE [LARGE SCALE GENOMIC DNA]</scope>
    <source>
        <strain evidence="2 3">GH-12</strain>
    </source>
</reference>
<dbReference type="AlphaFoldDB" id="A0AAW0EBU3"/>
<evidence type="ECO:0000256" key="1">
    <source>
        <dbReference type="SAM" id="MobiDB-lite"/>
    </source>
</evidence>